<proteinExistence type="predicted"/>
<feature type="compositionally biased region" description="Low complexity" evidence="4">
    <location>
        <begin position="613"/>
        <end position="624"/>
    </location>
</feature>
<feature type="domain" description="YDG" evidence="5">
    <location>
        <begin position="867"/>
        <end position="959"/>
    </location>
</feature>
<evidence type="ECO:0000256" key="1">
    <source>
        <dbReference type="ARBA" id="ARBA00004286"/>
    </source>
</evidence>
<sequence>MAEDDEDGYWREQCVSSKFYDCHSEAVRESYDGHQSYRTGMHRQEYVCDDEAFTFDVGCRKAWFNKDKHVEGSGLHPRTDNGWHLNRVSLGDSLKNNVHLTSDSGSNRHFSLNTSQSGPLERSGAHNFNYRVHKHGCNRKSSHSDDHLHDYGKSQRGIIRGQGRGHHFGNGTQHHDDRHKGASRNGDMEIEHSNYKRWKVQSNHGSKHAKNGSFAYNQGMRGRRGHHFLGNYHRVKHKISNCDIVRCTNSNNNSAYDSANVDLVCRSHMDHKSDRRSFREEAPPKIIKGDGSVEGAASNHTSCTTASPICQQVEAQDNDIAAQKDVPLLCDQMIPKRAFISCNGGTRKRRRSCGVRDFPERSRKVQALVMKKTIIKAKIRKSFVPKGSVSASSVTIMRGSNVQGDPEELPETTGRLSSPIDAGAATPDCDFAGPDSIAYEHEASCLQIDGDISGLLNFDCKSSIESTMNIVHCEGQLCAESTRNFSKSNSYSCFISSFPEEDYANKGLVPLIPKENNRSGGLVSLDEIKFLEIGTSDCCVEPVRTDHEPITEVANKSVLEQGNPSAELAIVNPDTDIAMSLVTAGNEQVATLKDVNCAQIASGAILPRELDAANDSSKSNKSSAPRGYGFENKDNALKNRKYLTKDIGKGVSINHHASKKLQQQDHIEPIKKMQAFVLSHEGDIEYSSGKMQIESQALERLQEQEPFELTEETGALILYQDPIKDDLNKKDFEKRLHYRRHMSRKLKPEDGFETMKDMEAPVLFQNTNGRNMEKNDSKKRLHKGNSRAKLFQNSKSLDPGDVLTLSGLQTSEGLSDRTLVKRTLHEFECIRKALVKSQNAVKRADLEASTLLREKGKWRNCGDKIIGDVPGVEVGDQFSFRMEMLIIGLHRQVQSGIDYIPGTKRSNGSPLATSIVASGGYEDDKDDGNTLIYSGQGGNNSRGSKKQESNQVFRFINLH</sequence>
<dbReference type="OrthoDB" id="1739317at2759"/>
<comment type="caution">
    <text evidence="6">The sequence shown here is derived from an EMBL/GenBank/DDBJ whole genome shotgun (WGS) entry which is preliminary data.</text>
</comment>
<dbReference type="InterPro" id="IPR036987">
    <property type="entry name" value="SRA-YDG_sf"/>
</dbReference>
<dbReference type="InterPro" id="IPR003105">
    <property type="entry name" value="SRA_YDG"/>
</dbReference>
<feature type="region of interest" description="Disordered" evidence="4">
    <location>
        <begin position="166"/>
        <end position="185"/>
    </location>
</feature>
<dbReference type="AlphaFoldDB" id="A0A8T2TD92"/>
<feature type="region of interest" description="Disordered" evidence="4">
    <location>
        <begin position="101"/>
        <end position="123"/>
    </location>
</feature>
<feature type="compositionally biased region" description="Polar residues" evidence="4">
    <location>
        <begin position="101"/>
        <end position="118"/>
    </location>
</feature>
<feature type="compositionally biased region" description="Basic and acidic residues" evidence="4">
    <location>
        <begin position="173"/>
        <end position="185"/>
    </location>
</feature>
<feature type="region of interest" description="Disordered" evidence="4">
    <location>
        <begin position="400"/>
        <end position="419"/>
    </location>
</feature>
<dbReference type="GO" id="GO:0005634">
    <property type="term" value="C:nucleus"/>
    <property type="evidence" value="ECO:0007669"/>
    <property type="project" value="UniProtKB-SubCell"/>
</dbReference>
<comment type="subcellular location">
    <subcellularLocation>
        <location evidence="1">Chromosome</location>
    </subcellularLocation>
    <subcellularLocation>
        <location evidence="3">Nucleus</location>
    </subcellularLocation>
</comment>
<dbReference type="Gene3D" id="2.30.280.10">
    <property type="entry name" value="SRA-YDG"/>
    <property type="match status" value="1"/>
</dbReference>
<dbReference type="GO" id="GO:0042054">
    <property type="term" value="F:histone methyltransferase activity"/>
    <property type="evidence" value="ECO:0007669"/>
    <property type="project" value="TreeGrafter"/>
</dbReference>
<keyword evidence="7" id="KW-1185">Reference proteome</keyword>
<feature type="region of interest" description="Disordered" evidence="4">
    <location>
        <begin position="274"/>
        <end position="294"/>
    </location>
</feature>
<evidence type="ECO:0000313" key="7">
    <source>
        <dbReference type="Proteomes" id="UP000825935"/>
    </source>
</evidence>
<keyword evidence="2 3" id="KW-0539">Nucleus</keyword>
<dbReference type="GO" id="GO:0005694">
    <property type="term" value="C:chromosome"/>
    <property type="evidence" value="ECO:0007669"/>
    <property type="project" value="UniProtKB-SubCell"/>
</dbReference>
<evidence type="ECO:0000313" key="6">
    <source>
        <dbReference type="EMBL" id="KAH7420560.1"/>
    </source>
</evidence>
<dbReference type="PANTHER" id="PTHR45660:SF46">
    <property type="entry name" value="HISTONE-LYSINE N-METHYLTRANSFERASE, H3 LYSINE-9 SPECIFIC SUVH6"/>
    <property type="match status" value="1"/>
</dbReference>
<dbReference type="SUPFAM" id="SSF88697">
    <property type="entry name" value="PUA domain-like"/>
    <property type="match status" value="1"/>
</dbReference>
<evidence type="ECO:0000256" key="2">
    <source>
        <dbReference type="ARBA" id="ARBA00023242"/>
    </source>
</evidence>
<dbReference type="Pfam" id="PF02182">
    <property type="entry name" value="SAD_SRA"/>
    <property type="match status" value="1"/>
</dbReference>
<accession>A0A8T2TD92</accession>
<dbReference type="InterPro" id="IPR015947">
    <property type="entry name" value="PUA-like_sf"/>
</dbReference>
<dbReference type="SMART" id="SM00466">
    <property type="entry name" value="SRA"/>
    <property type="match status" value="1"/>
</dbReference>
<evidence type="ECO:0000256" key="4">
    <source>
        <dbReference type="SAM" id="MobiDB-lite"/>
    </source>
</evidence>
<dbReference type="InterPro" id="IPR051357">
    <property type="entry name" value="H3K9_HMTase_SUVAR3-9"/>
</dbReference>
<feature type="region of interest" description="Disordered" evidence="4">
    <location>
        <begin position="612"/>
        <end position="632"/>
    </location>
</feature>
<dbReference type="PANTHER" id="PTHR45660">
    <property type="entry name" value="HISTONE-LYSINE N-METHYLTRANSFERASE SETMAR"/>
    <property type="match status" value="1"/>
</dbReference>
<dbReference type="PROSITE" id="PS51015">
    <property type="entry name" value="YDG"/>
    <property type="match status" value="1"/>
</dbReference>
<gene>
    <name evidence="6" type="ORF">KP509_13G012400</name>
</gene>
<reference evidence="6" key="1">
    <citation type="submission" date="2021-08" db="EMBL/GenBank/DDBJ databases">
        <title>WGS assembly of Ceratopteris richardii.</title>
        <authorList>
            <person name="Marchant D.B."/>
            <person name="Chen G."/>
            <person name="Jenkins J."/>
            <person name="Shu S."/>
            <person name="Leebens-Mack J."/>
            <person name="Grimwood J."/>
            <person name="Schmutz J."/>
            <person name="Soltis P."/>
            <person name="Soltis D."/>
            <person name="Chen Z.-H."/>
        </authorList>
    </citation>
    <scope>NUCLEOTIDE SEQUENCE</scope>
    <source>
        <strain evidence="6">Whitten #5841</strain>
        <tissue evidence="6">Leaf</tissue>
    </source>
</reference>
<evidence type="ECO:0000259" key="5">
    <source>
        <dbReference type="PROSITE" id="PS51015"/>
    </source>
</evidence>
<dbReference type="Proteomes" id="UP000825935">
    <property type="component" value="Chromosome 13"/>
</dbReference>
<dbReference type="GO" id="GO:0003690">
    <property type="term" value="F:double-stranded DNA binding"/>
    <property type="evidence" value="ECO:0007669"/>
    <property type="project" value="TreeGrafter"/>
</dbReference>
<organism evidence="6 7">
    <name type="scientific">Ceratopteris richardii</name>
    <name type="common">Triangle waterfern</name>
    <dbReference type="NCBI Taxonomy" id="49495"/>
    <lineage>
        <taxon>Eukaryota</taxon>
        <taxon>Viridiplantae</taxon>
        <taxon>Streptophyta</taxon>
        <taxon>Embryophyta</taxon>
        <taxon>Tracheophyta</taxon>
        <taxon>Polypodiopsida</taxon>
        <taxon>Polypodiidae</taxon>
        <taxon>Polypodiales</taxon>
        <taxon>Pteridineae</taxon>
        <taxon>Pteridaceae</taxon>
        <taxon>Parkerioideae</taxon>
        <taxon>Ceratopteris</taxon>
    </lineage>
</organism>
<evidence type="ECO:0000256" key="3">
    <source>
        <dbReference type="PROSITE-ProRule" id="PRU00358"/>
    </source>
</evidence>
<name>A0A8T2TD92_CERRI</name>
<dbReference type="EMBL" id="CM035418">
    <property type="protein sequence ID" value="KAH7420560.1"/>
    <property type="molecule type" value="Genomic_DNA"/>
</dbReference>
<feature type="compositionally biased region" description="Basic and acidic residues" evidence="4">
    <location>
        <begin position="274"/>
        <end position="283"/>
    </location>
</feature>
<protein>
    <recommendedName>
        <fullName evidence="5">YDG domain-containing protein</fullName>
    </recommendedName>
</protein>